<dbReference type="Gene3D" id="1.10.10.10">
    <property type="entry name" value="Winged helix-like DNA-binding domain superfamily/Winged helix DNA-binding domain"/>
    <property type="match status" value="1"/>
</dbReference>
<dbReference type="GO" id="GO:0005829">
    <property type="term" value="C:cytosol"/>
    <property type="evidence" value="ECO:0007669"/>
    <property type="project" value="TreeGrafter"/>
</dbReference>
<evidence type="ECO:0000256" key="3">
    <source>
        <dbReference type="ARBA" id="ARBA00023125"/>
    </source>
</evidence>
<dbReference type="Proteomes" id="UP000298642">
    <property type="component" value="Chromosome"/>
</dbReference>
<evidence type="ECO:0000256" key="4">
    <source>
        <dbReference type="ARBA" id="ARBA00023163"/>
    </source>
</evidence>
<feature type="domain" description="HTH lysR-type" evidence="5">
    <location>
        <begin position="1"/>
        <end position="58"/>
    </location>
</feature>
<keyword evidence="7" id="KW-1185">Reference proteome</keyword>
<gene>
    <name evidence="6" type="ORF">EIO64_08985</name>
</gene>
<dbReference type="EMBL" id="CP034413">
    <property type="protein sequence ID" value="QCI59342.1"/>
    <property type="molecule type" value="Genomic_DNA"/>
</dbReference>
<dbReference type="CDD" id="cd05466">
    <property type="entry name" value="PBP2_LTTR_substrate"/>
    <property type="match status" value="1"/>
</dbReference>
<dbReference type="InterPro" id="IPR005119">
    <property type="entry name" value="LysR_subst-bd"/>
</dbReference>
<dbReference type="InterPro" id="IPR036388">
    <property type="entry name" value="WH-like_DNA-bd_sf"/>
</dbReference>
<dbReference type="Pfam" id="PF00126">
    <property type="entry name" value="HTH_1"/>
    <property type="match status" value="1"/>
</dbReference>
<dbReference type="RefSeq" id="WP_025544146.1">
    <property type="nucleotide sequence ID" value="NZ_CP034413.3"/>
</dbReference>
<proteinExistence type="inferred from homology"/>
<dbReference type="KEGG" id="obj:EIO64_08985"/>
<dbReference type="GeneID" id="89523565"/>
<dbReference type="Gene3D" id="3.40.190.290">
    <property type="match status" value="1"/>
</dbReference>
<evidence type="ECO:0000313" key="6">
    <source>
        <dbReference type="EMBL" id="QCI59342.1"/>
    </source>
</evidence>
<dbReference type="FunFam" id="1.10.10.10:FF:000001">
    <property type="entry name" value="LysR family transcriptional regulator"/>
    <property type="match status" value="1"/>
</dbReference>
<keyword evidence="2" id="KW-0805">Transcription regulation</keyword>
<keyword evidence="3" id="KW-0238">DNA-binding</keyword>
<dbReference type="InterPro" id="IPR036390">
    <property type="entry name" value="WH_DNA-bd_sf"/>
</dbReference>
<dbReference type="AlphaFoldDB" id="A0A4D7AZP0"/>
<dbReference type="GO" id="GO:0003700">
    <property type="term" value="F:DNA-binding transcription factor activity"/>
    <property type="evidence" value="ECO:0007669"/>
    <property type="project" value="InterPro"/>
</dbReference>
<dbReference type="SUPFAM" id="SSF46785">
    <property type="entry name" value="Winged helix' DNA-binding domain"/>
    <property type="match status" value="1"/>
</dbReference>
<comment type="similarity">
    <text evidence="1">Belongs to the LysR transcriptional regulatory family.</text>
</comment>
<dbReference type="PRINTS" id="PR00039">
    <property type="entry name" value="HTHLYSR"/>
</dbReference>
<dbReference type="PANTHER" id="PTHR30419">
    <property type="entry name" value="HTH-TYPE TRANSCRIPTIONAL REGULATOR YBHD"/>
    <property type="match status" value="1"/>
</dbReference>
<reference evidence="7" key="1">
    <citation type="submission" date="2018-12" db="EMBL/GenBank/DDBJ databases">
        <title>Dusodibacter welbiota gen. nov., sp. nov., isolated from human faeces and emended description of the Oscillibacter genus.</title>
        <authorList>
            <person name="Le Roy T."/>
            <person name="Van der Smissen P."/>
            <person name="Delzenne N."/>
            <person name="Muccioli G."/>
            <person name="Collet J.F."/>
            <person name="Cani P.D."/>
        </authorList>
    </citation>
    <scope>NUCLEOTIDE SEQUENCE [LARGE SCALE GENOMIC DNA]</scope>
    <source>
        <strain evidence="7">J115</strain>
    </source>
</reference>
<name>A0A4D7AZP0_9FIRM</name>
<evidence type="ECO:0000259" key="5">
    <source>
        <dbReference type="PROSITE" id="PS50931"/>
    </source>
</evidence>
<dbReference type="PROSITE" id="PS50931">
    <property type="entry name" value="HTH_LYSR"/>
    <property type="match status" value="1"/>
</dbReference>
<keyword evidence="4" id="KW-0804">Transcription</keyword>
<dbReference type="InterPro" id="IPR050950">
    <property type="entry name" value="HTH-type_LysR_regulators"/>
</dbReference>
<dbReference type="GO" id="GO:0003677">
    <property type="term" value="F:DNA binding"/>
    <property type="evidence" value="ECO:0007669"/>
    <property type="project" value="UniProtKB-KW"/>
</dbReference>
<accession>A0A4D7AZP0</accession>
<dbReference type="Pfam" id="PF03466">
    <property type="entry name" value="LysR_substrate"/>
    <property type="match status" value="1"/>
</dbReference>
<dbReference type="InterPro" id="IPR000847">
    <property type="entry name" value="LysR_HTH_N"/>
</dbReference>
<evidence type="ECO:0000256" key="1">
    <source>
        <dbReference type="ARBA" id="ARBA00009437"/>
    </source>
</evidence>
<organism evidence="6 7">
    <name type="scientific">Dysosmobacter welbionis</name>
    <dbReference type="NCBI Taxonomy" id="2093857"/>
    <lineage>
        <taxon>Bacteria</taxon>
        <taxon>Bacillati</taxon>
        <taxon>Bacillota</taxon>
        <taxon>Clostridia</taxon>
        <taxon>Eubacteriales</taxon>
        <taxon>Oscillospiraceae</taxon>
        <taxon>Dysosmobacter</taxon>
    </lineage>
</organism>
<evidence type="ECO:0000256" key="2">
    <source>
        <dbReference type="ARBA" id="ARBA00023015"/>
    </source>
</evidence>
<evidence type="ECO:0000313" key="7">
    <source>
        <dbReference type="Proteomes" id="UP000298642"/>
    </source>
</evidence>
<dbReference type="SUPFAM" id="SSF53850">
    <property type="entry name" value="Periplasmic binding protein-like II"/>
    <property type="match status" value="1"/>
</dbReference>
<sequence length="309" mass="34972">MVLHNYEYFVAIVDEGSLTKAAEHLYVSQPSLSQYLKRLEANLGVELFDRSASPLRLTYTGERYYQYVLQMMKLDENIRREFQDIKNQTSGRLRLGVALWRGACLLPDVFPSFHRQYPDIHIELTEGRSVQLESALMNDKIDLAVMNLPRTLDYSKLVSEVVCEERILIAAPTQHPYVQNLLADCPTLGGYPVASLELVTHIPLILTKPGQNLTHEVKHALGKSHIEPDLLMETANLTTAINLTAQGIACAFVPEEGAKVCQHPGAVTYFAVDSPDLVWDLAAVYRKDTYLTRLSQLFIDVMKQQLRRE</sequence>
<protein>
    <submittedName>
        <fullName evidence="6">LysR family transcriptional regulator</fullName>
    </submittedName>
</protein>